<proteinExistence type="predicted"/>
<sequence>MPETYSRRKTLGLLGLTALSTTGIAVAEKNDDSNETTEETKTDGDHSNPNEPSLTRFATVPLGAEVTGLRVAPGGELFLNVQHPNEDNPAPYDASVVGAVVGIDGAEVPMDVPNLSVPTTDAEKRTTRTAVGEHQVLATGAQKLGNGDLLGVPNDADGNPISDEAKSDMNAFVPTGENEGYLFTNWEAQPGMISRLFISREDDAAEWSVDSDSIENLDVRQMEGTWNNCNGSLSPWNTPLSSEEYEPDAKAWFESDEKTYGNAEKTFEEYLGYFGNAYRYGYIVEVEDPAGDATPTKRFALGRASHEVGEVMADERTVYLTDDYGGGVLYKFVANEAGDLSAGTLFAAKLEQDATDDVTEAGFDVEWVELAHATEDEIESWISEYDGQDPAADGYEANYITDHEIRAWANGNAEDDRVAFLETRKAAAAVGATNEWQKLEGVSAPSDATPGDFINIACSNVRDTMSDVDGDMMLQGDGYGAVYTARLTGNYDIRRIEPSLVGGPEANVVAPGADGTDANGMLVNTLANPDNIFTLEDGRVLVGEDGDHENNVLWLFSPGKRDWNGRDDENDDTDENEGKDGWRGDEDDEKDDGC</sequence>
<protein>
    <recommendedName>
        <fullName evidence="6">Cell surface protein</fullName>
    </recommendedName>
</protein>
<dbReference type="AlphaFoldDB" id="E7QR45"/>
<dbReference type="Pfam" id="PF05787">
    <property type="entry name" value="PhoX"/>
    <property type="match status" value="1"/>
</dbReference>
<feature type="region of interest" description="Disordered" evidence="1">
    <location>
        <begin position="25"/>
        <end position="55"/>
    </location>
</feature>
<organism evidence="2 4">
    <name type="scientific">Haladaptatus paucihalophilus DX253</name>
    <dbReference type="NCBI Taxonomy" id="797209"/>
    <lineage>
        <taxon>Archaea</taxon>
        <taxon>Methanobacteriati</taxon>
        <taxon>Methanobacteriota</taxon>
        <taxon>Stenosarchaea group</taxon>
        <taxon>Halobacteria</taxon>
        <taxon>Halobacteriales</taxon>
        <taxon>Haladaptataceae</taxon>
        <taxon>Haladaptatus</taxon>
    </lineage>
</organism>
<evidence type="ECO:0000256" key="1">
    <source>
        <dbReference type="SAM" id="MobiDB-lite"/>
    </source>
</evidence>
<feature type="compositionally biased region" description="Acidic residues" evidence="1">
    <location>
        <begin position="585"/>
        <end position="594"/>
    </location>
</feature>
<reference evidence="5" key="2">
    <citation type="submission" date="2016-11" db="EMBL/GenBank/DDBJ databases">
        <authorList>
            <person name="Varghese N."/>
            <person name="Submissions S."/>
        </authorList>
    </citation>
    <scope>NUCLEOTIDE SEQUENCE [LARGE SCALE GENOMIC DNA]</scope>
    <source>
        <strain evidence="5">DX253</strain>
    </source>
</reference>
<evidence type="ECO:0000313" key="3">
    <source>
        <dbReference type="EMBL" id="SHL18323.1"/>
    </source>
</evidence>
<dbReference type="PANTHER" id="PTHR35399">
    <property type="entry name" value="SLR8030 PROTEIN"/>
    <property type="match status" value="1"/>
</dbReference>
<dbReference type="RefSeq" id="WP_007978087.1">
    <property type="nucleotide sequence ID" value="NZ_AEMG01000005.1"/>
</dbReference>
<keyword evidence="5" id="KW-1185">Reference proteome</keyword>
<dbReference type="eggNOG" id="arCOG08119">
    <property type="taxonomic scope" value="Archaea"/>
</dbReference>
<dbReference type="EMBL" id="AEMG01000005">
    <property type="protein sequence ID" value="EFW92953.1"/>
    <property type="molecule type" value="Genomic_DNA"/>
</dbReference>
<reference evidence="3" key="3">
    <citation type="submission" date="2016-11" db="EMBL/GenBank/DDBJ databases">
        <authorList>
            <person name="Jaros S."/>
            <person name="Januszkiewicz K."/>
            <person name="Wedrychowicz H."/>
        </authorList>
    </citation>
    <scope>NUCLEOTIDE SEQUENCE [LARGE SCALE GENOMIC DNA]</scope>
    <source>
        <strain evidence="3">DX253</strain>
    </source>
</reference>
<accession>E7QR45</accession>
<dbReference type="PANTHER" id="PTHR35399:SF2">
    <property type="entry name" value="DUF839 DOMAIN-CONTAINING PROTEIN"/>
    <property type="match status" value="1"/>
</dbReference>
<evidence type="ECO:0000313" key="4">
    <source>
        <dbReference type="Proteomes" id="UP000003751"/>
    </source>
</evidence>
<evidence type="ECO:0008006" key="6">
    <source>
        <dbReference type="Google" id="ProtNLM"/>
    </source>
</evidence>
<feature type="region of interest" description="Disordered" evidence="1">
    <location>
        <begin position="557"/>
        <end position="594"/>
    </location>
</feature>
<dbReference type="PATRIC" id="fig|797209.4.peg.1258"/>
<gene>
    <name evidence="3" type="ORF">SAMN05444342_3167</name>
    <name evidence="2" type="ORF">ZOD2009_06339</name>
</gene>
<dbReference type="OrthoDB" id="167814at2157"/>
<evidence type="ECO:0000313" key="2">
    <source>
        <dbReference type="EMBL" id="EFW92953.1"/>
    </source>
</evidence>
<reference evidence="2 4" key="1">
    <citation type="journal article" date="2014" name="ISME J.">
        <title>Trehalose/2-sulfotrehalose biosynthesis and glycine-betaine uptake are widely spread mechanisms for osmoadaptation in the Halobacteriales.</title>
        <authorList>
            <person name="Youssef N.H."/>
            <person name="Savage-Ashlock K.N."/>
            <person name="McCully A.L."/>
            <person name="Luedtke B."/>
            <person name="Shaw E.I."/>
            <person name="Hoff W.D."/>
            <person name="Elshahed M.S."/>
        </authorList>
    </citation>
    <scope>NUCLEOTIDE SEQUENCE [LARGE SCALE GENOMIC DNA]</scope>
    <source>
        <strain evidence="2 4">DX253</strain>
    </source>
</reference>
<dbReference type="InterPro" id="IPR008557">
    <property type="entry name" value="PhoX"/>
</dbReference>
<feature type="compositionally biased region" description="Basic and acidic residues" evidence="1">
    <location>
        <begin position="28"/>
        <end position="48"/>
    </location>
</feature>
<dbReference type="EMBL" id="FRAN01000005">
    <property type="protein sequence ID" value="SHL18323.1"/>
    <property type="molecule type" value="Genomic_DNA"/>
</dbReference>
<dbReference type="Proteomes" id="UP000003751">
    <property type="component" value="Unassembled WGS sequence"/>
</dbReference>
<dbReference type="Proteomes" id="UP000184203">
    <property type="component" value="Unassembled WGS sequence"/>
</dbReference>
<name>E7QR45_HALPU</name>
<evidence type="ECO:0000313" key="5">
    <source>
        <dbReference type="Proteomes" id="UP000184203"/>
    </source>
</evidence>